<name>A0A537LHS9_9BACT</name>
<dbReference type="AlphaFoldDB" id="A0A537LHS9"/>
<evidence type="ECO:0000313" key="3">
    <source>
        <dbReference type="Proteomes" id="UP000320393"/>
    </source>
</evidence>
<dbReference type="Gene3D" id="3.40.50.1820">
    <property type="entry name" value="alpha/beta hydrolase"/>
    <property type="match status" value="1"/>
</dbReference>
<dbReference type="GO" id="GO:0016787">
    <property type="term" value="F:hydrolase activity"/>
    <property type="evidence" value="ECO:0007669"/>
    <property type="project" value="UniProtKB-KW"/>
</dbReference>
<dbReference type="Pfam" id="PF00561">
    <property type="entry name" value="Abhydrolase_1"/>
    <property type="match status" value="1"/>
</dbReference>
<accession>A0A537LHS9</accession>
<evidence type="ECO:0000259" key="1">
    <source>
        <dbReference type="Pfam" id="PF00561"/>
    </source>
</evidence>
<proteinExistence type="predicted"/>
<evidence type="ECO:0000313" key="2">
    <source>
        <dbReference type="EMBL" id="TMJ07568.1"/>
    </source>
</evidence>
<dbReference type="Proteomes" id="UP000320393">
    <property type="component" value="Unassembled WGS sequence"/>
</dbReference>
<protein>
    <submittedName>
        <fullName evidence="2">Alpha/beta hydrolase</fullName>
    </submittedName>
</protein>
<reference evidence="2 3" key="1">
    <citation type="journal article" date="2019" name="Nat. Microbiol.">
        <title>Mediterranean grassland soil C-N compound turnover is dependent on rainfall and depth, and is mediated by genomically divergent microorganisms.</title>
        <authorList>
            <person name="Diamond S."/>
            <person name="Andeer P.F."/>
            <person name="Li Z."/>
            <person name="Crits-Christoph A."/>
            <person name="Burstein D."/>
            <person name="Anantharaman K."/>
            <person name="Lane K.R."/>
            <person name="Thomas B.C."/>
            <person name="Pan C."/>
            <person name="Northen T.R."/>
            <person name="Banfield J.F."/>
        </authorList>
    </citation>
    <scope>NUCLEOTIDE SEQUENCE [LARGE SCALE GENOMIC DNA]</scope>
    <source>
        <strain evidence="2">NP_5</strain>
    </source>
</reference>
<feature type="domain" description="AB hydrolase-1" evidence="1">
    <location>
        <begin position="33"/>
        <end position="156"/>
    </location>
</feature>
<keyword evidence="2" id="KW-0378">Hydrolase</keyword>
<comment type="caution">
    <text evidence="2">The sequence shown here is derived from an EMBL/GenBank/DDBJ whole genome shotgun (WGS) entry which is preliminary data.</text>
</comment>
<dbReference type="EMBL" id="VBAM01000470">
    <property type="protein sequence ID" value="TMJ07568.1"/>
    <property type="molecule type" value="Genomic_DNA"/>
</dbReference>
<dbReference type="SUPFAM" id="SSF53474">
    <property type="entry name" value="alpha/beta-Hydrolases"/>
    <property type="match status" value="1"/>
</dbReference>
<gene>
    <name evidence="2" type="ORF">E6H02_11275</name>
</gene>
<dbReference type="InterPro" id="IPR029058">
    <property type="entry name" value="AB_hydrolase_fold"/>
</dbReference>
<sequence>MKEDAVLLGHTRSLVGILTDPGEAANDTNLPAVILLNAGIVHRVGPHRLYVKIARSLAAMGFTVLRFDFSGVGDSRARHDNLPFERSTISEAQDAMNYLAAERGIGRFVLAGLCSGADVSLKTACCDPRVVGAILINAQGDQLDTGDALRSYLLNRRKARYYWKSALFRPKM</sequence>
<feature type="non-terminal residue" evidence="2">
    <location>
        <position position="172"/>
    </location>
</feature>
<organism evidence="2 3">
    <name type="scientific">Candidatus Segetimicrobium genomatis</name>
    <dbReference type="NCBI Taxonomy" id="2569760"/>
    <lineage>
        <taxon>Bacteria</taxon>
        <taxon>Bacillati</taxon>
        <taxon>Candidatus Sysuimicrobiota</taxon>
        <taxon>Candidatus Sysuimicrobiia</taxon>
        <taxon>Candidatus Sysuimicrobiales</taxon>
        <taxon>Candidatus Segetimicrobiaceae</taxon>
        <taxon>Candidatus Segetimicrobium</taxon>
    </lineage>
</organism>
<dbReference type="InterPro" id="IPR000073">
    <property type="entry name" value="AB_hydrolase_1"/>
</dbReference>